<dbReference type="AlphaFoldDB" id="A0A1H5U2W0"/>
<protein>
    <submittedName>
        <fullName evidence="4">Peptidoglycan/xylan/chitin deacetylase, PgdA/CDA1 family</fullName>
    </submittedName>
</protein>
<evidence type="ECO:0000256" key="1">
    <source>
        <dbReference type="ARBA" id="ARBA00022723"/>
    </source>
</evidence>
<keyword evidence="1" id="KW-0479">Metal-binding</keyword>
<dbReference type="Gene3D" id="3.20.20.370">
    <property type="entry name" value="Glycoside hydrolase/deacetylase"/>
    <property type="match status" value="1"/>
</dbReference>
<keyword evidence="2" id="KW-0378">Hydrolase</keyword>
<dbReference type="PANTHER" id="PTHR10587">
    <property type="entry name" value="GLYCOSYL TRANSFERASE-RELATED"/>
    <property type="match status" value="1"/>
</dbReference>
<dbReference type="GO" id="GO:0005975">
    <property type="term" value="P:carbohydrate metabolic process"/>
    <property type="evidence" value="ECO:0007669"/>
    <property type="project" value="InterPro"/>
</dbReference>
<evidence type="ECO:0000256" key="2">
    <source>
        <dbReference type="ARBA" id="ARBA00022801"/>
    </source>
</evidence>
<sequence>MHFVRPIFFLPYVYNKSIWRKEKKKNNIYLTFDDGPIPELTPWVLDILKERNIKATFFCVGENIVQHPEIFERIKNEGHAVGNHTHNHLKGWTTSDEAYLQNVQACQELTQTDLFRPPYGRAAQSQLRKLAKTYRIIMWDVLTGDYDSTISPDQVYRNAVDYVRNGSIIVFHDNIKAKENLQYALPKSLDELLARGFRFDLF</sequence>
<dbReference type="GO" id="GO:0016810">
    <property type="term" value="F:hydrolase activity, acting on carbon-nitrogen (but not peptide) bonds"/>
    <property type="evidence" value="ECO:0007669"/>
    <property type="project" value="InterPro"/>
</dbReference>
<evidence type="ECO:0000313" key="4">
    <source>
        <dbReference type="EMBL" id="SEF68591.1"/>
    </source>
</evidence>
<dbReference type="Proteomes" id="UP000236731">
    <property type="component" value="Unassembled WGS sequence"/>
</dbReference>
<dbReference type="Pfam" id="PF01522">
    <property type="entry name" value="Polysacc_deac_1"/>
    <property type="match status" value="1"/>
</dbReference>
<feature type="domain" description="NodB homology" evidence="3">
    <location>
        <begin position="26"/>
        <end position="200"/>
    </location>
</feature>
<dbReference type="GO" id="GO:0046872">
    <property type="term" value="F:metal ion binding"/>
    <property type="evidence" value="ECO:0007669"/>
    <property type="project" value="UniProtKB-KW"/>
</dbReference>
<dbReference type="PROSITE" id="PS51677">
    <property type="entry name" value="NODB"/>
    <property type="match status" value="1"/>
</dbReference>
<evidence type="ECO:0000259" key="3">
    <source>
        <dbReference type="PROSITE" id="PS51677"/>
    </source>
</evidence>
<name>A0A1H5U2W0_9SPHI</name>
<reference evidence="5" key="1">
    <citation type="submission" date="2016-10" db="EMBL/GenBank/DDBJ databases">
        <authorList>
            <person name="Varghese N."/>
            <person name="Submissions S."/>
        </authorList>
    </citation>
    <scope>NUCLEOTIDE SEQUENCE [LARGE SCALE GENOMIC DNA]</scope>
    <source>
        <strain evidence="5">DSM 22361</strain>
    </source>
</reference>
<dbReference type="SUPFAM" id="SSF88713">
    <property type="entry name" value="Glycoside hydrolase/deacetylase"/>
    <property type="match status" value="1"/>
</dbReference>
<dbReference type="PANTHER" id="PTHR10587:SF133">
    <property type="entry name" value="CHITIN DEACETYLASE 1-RELATED"/>
    <property type="match status" value="1"/>
</dbReference>
<dbReference type="RefSeq" id="WP_103905169.1">
    <property type="nucleotide sequence ID" value="NZ_CP049246.1"/>
</dbReference>
<dbReference type="GO" id="GO:0016020">
    <property type="term" value="C:membrane"/>
    <property type="evidence" value="ECO:0007669"/>
    <property type="project" value="TreeGrafter"/>
</dbReference>
<proteinExistence type="predicted"/>
<organism evidence="4 5">
    <name type="scientific">Sphingobacterium lactis</name>
    <dbReference type="NCBI Taxonomy" id="797291"/>
    <lineage>
        <taxon>Bacteria</taxon>
        <taxon>Pseudomonadati</taxon>
        <taxon>Bacteroidota</taxon>
        <taxon>Sphingobacteriia</taxon>
        <taxon>Sphingobacteriales</taxon>
        <taxon>Sphingobacteriaceae</taxon>
        <taxon>Sphingobacterium</taxon>
    </lineage>
</organism>
<dbReference type="CDD" id="cd10917">
    <property type="entry name" value="CE4_NodB_like_6s_7s"/>
    <property type="match status" value="1"/>
</dbReference>
<dbReference type="EMBL" id="FNUT01000002">
    <property type="protein sequence ID" value="SEF68591.1"/>
    <property type="molecule type" value="Genomic_DNA"/>
</dbReference>
<accession>A0A1H5U2W0</accession>
<dbReference type="InterPro" id="IPR011330">
    <property type="entry name" value="Glyco_hydro/deAcase_b/a-brl"/>
</dbReference>
<gene>
    <name evidence="4" type="ORF">SAMN05421877_102141</name>
</gene>
<dbReference type="OrthoDB" id="9812065at2"/>
<dbReference type="InterPro" id="IPR002509">
    <property type="entry name" value="NODB_dom"/>
</dbReference>
<evidence type="ECO:0000313" key="5">
    <source>
        <dbReference type="Proteomes" id="UP000236731"/>
    </source>
</evidence>
<keyword evidence="5" id="KW-1185">Reference proteome</keyword>
<dbReference type="InterPro" id="IPR050248">
    <property type="entry name" value="Polysacc_deacetylase_ArnD"/>
</dbReference>